<dbReference type="InterPro" id="IPR047001">
    <property type="entry name" value="MnmG_C_subdom"/>
</dbReference>
<dbReference type="PANTHER" id="PTHR11806:SF0">
    <property type="entry name" value="PROTEIN MTO1 HOMOLOG, MITOCHONDRIAL"/>
    <property type="match status" value="1"/>
</dbReference>
<dbReference type="PANTHER" id="PTHR11806">
    <property type="entry name" value="GLUCOSE INHIBITED DIVISION PROTEIN A"/>
    <property type="match status" value="1"/>
</dbReference>
<dbReference type="InterPro" id="IPR002218">
    <property type="entry name" value="MnmG-rel"/>
</dbReference>
<feature type="domain" description="tRNA uridine 5-carboxymethylaminomethyl modification enzyme C-terminal subdomain" evidence="1">
    <location>
        <begin position="144"/>
        <end position="215"/>
    </location>
</feature>
<reference evidence="2" key="1">
    <citation type="submission" date="2015-04" db="EMBL/GenBank/DDBJ databases">
        <title>The genome sequence of the plant pathogenic Rhizarian Plasmodiophora brassicae reveals insights in its biotrophic life cycle and the origin of chitin synthesis.</title>
        <authorList>
            <person name="Schwelm A."/>
            <person name="Fogelqvist J."/>
            <person name="Knaust A."/>
            <person name="Julke S."/>
            <person name="Lilja T."/>
            <person name="Dhandapani V."/>
            <person name="Bonilla-Rosso G."/>
            <person name="Karlsson M."/>
            <person name="Shevchenko A."/>
            <person name="Choi S.R."/>
            <person name="Kim H.G."/>
            <person name="Park J.Y."/>
            <person name="Lim Y.P."/>
            <person name="Ludwig-Muller J."/>
            <person name="Dixelius C."/>
        </authorList>
    </citation>
    <scope>NUCLEOTIDE SEQUENCE</scope>
    <source>
        <tissue evidence="2">Potato root galls</tissue>
    </source>
</reference>
<name>A0A0H5R2Z6_9EUKA</name>
<dbReference type="SMART" id="SM01228">
    <property type="entry name" value="GIDA_assoc_3"/>
    <property type="match status" value="1"/>
</dbReference>
<dbReference type="GO" id="GO:0002098">
    <property type="term" value="P:tRNA wobble uridine modification"/>
    <property type="evidence" value="ECO:0007669"/>
    <property type="project" value="TreeGrafter"/>
</dbReference>
<dbReference type="InterPro" id="IPR044920">
    <property type="entry name" value="MnmG_C_subdom_sf"/>
</dbReference>
<evidence type="ECO:0000259" key="1">
    <source>
        <dbReference type="SMART" id="SM01228"/>
    </source>
</evidence>
<dbReference type="Pfam" id="PF21680">
    <property type="entry name" value="GIDA_C_1st"/>
    <property type="match status" value="1"/>
</dbReference>
<dbReference type="AlphaFoldDB" id="A0A0H5R2Z6"/>
<evidence type="ECO:0000313" key="2">
    <source>
        <dbReference type="EMBL" id="CRZ02294.1"/>
    </source>
</evidence>
<dbReference type="GO" id="GO:0050660">
    <property type="term" value="F:flavin adenine dinucleotide binding"/>
    <property type="evidence" value="ECO:0007669"/>
    <property type="project" value="InterPro"/>
</dbReference>
<dbReference type="InterPro" id="IPR026904">
    <property type="entry name" value="MnmG_C"/>
</dbReference>
<protein>
    <recommendedName>
        <fullName evidence="1">tRNA uridine 5-carboxymethylaminomethyl modification enzyme C-terminal subdomain domain-containing protein</fullName>
    </recommendedName>
</protein>
<sequence length="223" mass="24961">MLCRSESYIGVLVDDLVTKGCEEPYRIFTSRSEFRLSLRSDNADGRLTSIGINAGCIGHARINSYQHKCRLLQDGRNALLKSSHSPNKWSQILNIPLSQDGRLRSAAAMLSGFANVTMDALLKAIPELAVQVHGTVRDTLEVEMKYATYLRRQAREVVALRRDEDVLIPDSIDFGSTGFLSTEEVEKLRRYRPRTIGEANHIQGMTPSSVMFLLAKCRQSTTV</sequence>
<dbReference type="Pfam" id="PF13932">
    <property type="entry name" value="SAM_GIDA_C"/>
    <property type="match status" value="1"/>
</dbReference>
<dbReference type="Gene3D" id="3.50.50.60">
    <property type="entry name" value="FAD/NAD(P)-binding domain"/>
    <property type="match status" value="1"/>
</dbReference>
<dbReference type="InterPro" id="IPR036188">
    <property type="entry name" value="FAD/NAD-bd_sf"/>
</dbReference>
<organism evidence="2">
    <name type="scientific">Spongospora subterranea</name>
    <dbReference type="NCBI Taxonomy" id="70186"/>
    <lineage>
        <taxon>Eukaryota</taxon>
        <taxon>Sar</taxon>
        <taxon>Rhizaria</taxon>
        <taxon>Endomyxa</taxon>
        <taxon>Phytomyxea</taxon>
        <taxon>Plasmodiophorida</taxon>
        <taxon>Plasmodiophoridae</taxon>
        <taxon>Spongospora</taxon>
    </lineage>
</organism>
<dbReference type="InterPro" id="IPR049312">
    <property type="entry name" value="GIDA_C_N"/>
</dbReference>
<dbReference type="EMBL" id="HACM01001852">
    <property type="protein sequence ID" value="CRZ02294.1"/>
    <property type="molecule type" value="Transcribed_RNA"/>
</dbReference>
<dbReference type="GO" id="GO:0030488">
    <property type="term" value="P:tRNA methylation"/>
    <property type="evidence" value="ECO:0007669"/>
    <property type="project" value="TreeGrafter"/>
</dbReference>
<proteinExistence type="predicted"/>
<dbReference type="Gene3D" id="1.10.150.570">
    <property type="entry name" value="GidA associated domain, C-terminal subdomain"/>
    <property type="match status" value="1"/>
</dbReference>
<accession>A0A0H5R2Z6</accession>